<dbReference type="PANTHER" id="PTHR10209:SF867">
    <property type="entry name" value="2-OXOGLUTARATE (2OG) AND FE(II)-DEPENDENT OXYGENASE SUPERFAMILY PROTEIN"/>
    <property type="match status" value="1"/>
</dbReference>
<evidence type="ECO:0000259" key="6">
    <source>
        <dbReference type="Pfam" id="PF14226"/>
    </source>
</evidence>
<comment type="similarity">
    <text evidence="1">Belongs to the iron/ascorbate-dependent oxidoreductase family.</text>
</comment>
<dbReference type="InterPro" id="IPR026992">
    <property type="entry name" value="DIOX_N"/>
</dbReference>
<dbReference type="InterPro" id="IPR027443">
    <property type="entry name" value="IPNS-like_sf"/>
</dbReference>
<keyword evidence="4" id="KW-0408">Iron</keyword>
<feature type="domain" description="Non-haem dioxygenase N-terminal" evidence="6">
    <location>
        <begin position="27"/>
        <end position="133"/>
    </location>
</feature>
<accession>A0A9P6ZHW1</accession>
<dbReference type="AlphaFoldDB" id="A0A9P6ZHW1"/>
<evidence type="ECO:0000259" key="5">
    <source>
        <dbReference type="Pfam" id="PF03171"/>
    </source>
</evidence>
<evidence type="ECO:0000313" key="8">
    <source>
        <dbReference type="Proteomes" id="UP000714275"/>
    </source>
</evidence>
<evidence type="ECO:0000313" key="7">
    <source>
        <dbReference type="EMBL" id="KAG1766749.1"/>
    </source>
</evidence>
<keyword evidence="3" id="KW-0560">Oxidoreductase</keyword>
<name>A0A9P6ZHW1_9AGAM</name>
<feature type="domain" description="Isopenicillin N synthase-like Fe(2+) 2OG dioxygenase" evidence="5">
    <location>
        <begin position="192"/>
        <end position="283"/>
    </location>
</feature>
<dbReference type="EMBL" id="JABBWD010000093">
    <property type="protein sequence ID" value="KAG1766749.1"/>
    <property type="molecule type" value="Genomic_DNA"/>
</dbReference>
<reference evidence="7" key="1">
    <citation type="journal article" date="2020" name="New Phytol.">
        <title>Comparative genomics reveals dynamic genome evolution in host specialist ectomycorrhizal fungi.</title>
        <authorList>
            <person name="Lofgren L.A."/>
            <person name="Nguyen N.H."/>
            <person name="Vilgalys R."/>
            <person name="Ruytinx J."/>
            <person name="Liao H.L."/>
            <person name="Branco S."/>
            <person name="Kuo A."/>
            <person name="LaButti K."/>
            <person name="Lipzen A."/>
            <person name="Andreopoulos W."/>
            <person name="Pangilinan J."/>
            <person name="Riley R."/>
            <person name="Hundley H."/>
            <person name="Na H."/>
            <person name="Barry K."/>
            <person name="Grigoriev I.V."/>
            <person name="Stajich J.E."/>
            <person name="Kennedy P.G."/>
        </authorList>
    </citation>
    <scope>NUCLEOTIDE SEQUENCE</scope>
    <source>
        <strain evidence="7">DOB743</strain>
    </source>
</reference>
<keyword evidence="8" id="KW-1185">Reference proteome</keyword>
<gene>
    <name evidence="7" type="ORF">EV702DRAFT_789380</name>
</gene>
<dbReference type="Pfam" id="PF03171">
    <property type="entry name" value="2OG-FeII_Oxy"/>
    <property type="match status" value="1"/>
</dbReference>
<dbReference type="Proteomes" id="UP000714275">
    <property type="component" value="Unassembled WGS sequence"/>
</dbReference>
<evidence type="ECO:0000256" key="4">
    <source>
        <dbReference type="ARBA" id="ARBA00023004"/>
    </source>
</evidence>
<dbReference type="OrthoDB" id="406156at2759"/>
<dbReference type="GO" id="GO:0016491">
    <property type="term" value="F:oxidoreductase activity"/>
    <property type="evidence" value="ECO:0007669"/>
    <property type="project" value="UniProtKB-KW"/>
</dbReference>
<sequence length="366" mass="42102">MPSLTLPECAHYIPPPETKEDLEFADLPIIDLSKAHTPEGRAELYPQLRDALLTHGFLYAINHGYTQAQRDRIFDIAGVPFNDVSSDEKKTYTADVDKVGYYAGYKPRQFWKVDAENQILDQIEHYAINLNVTKRPHPTALRPFLPELDDFARHNHFNILHPILRLIALSLELPEETLVEKHNFDRTGETSVRFMKYYRRSNDDEEKSKNVWLKGHTDIGSITILWSQPIGGLQIMAPDGKWKWVRHIDNGLVINTGDMMTFFTGGYYKPTIHRVAQPPSDQRTYDRLGAYYFAMPDNDVRLLPCAESPVLKRVGIERQCLDEDSPSCETWRKGRTTAYGRSDLKKGVERGVEEEVIEGIVVKHYN</sequence>
<dbReference type="PRINTS" id="PR00682">
    <property type="entry name" value="IPNSYNTHASE"/>
</dbReference>
<dbReference type="Pfam" id="PF14226">
    <property type="entry name" value="DIOX_N"/>
    <property type="match status" value="1"/>
</dbReference>
<dbReference type="SUPFAM" id="SSF51197">
    <property type="entry name" value="Clavaminate synthase-like"/>
    <property type="match status" value="1"/>
</dbReference>
<evidence type="ECO:0000256" key="1">
    <source>
        <dbReference type="ARBA" id="ARBA00008056"/>
    </source>
</evidence>
<protein>
    <recommendedName>
        <fullName evidence="9">Clavaminate synthase-like protein</fullName>
    </recommendedName>
</protein>
<dbReference type="Gene3D" id="2.60.120.330">
    <property type="entry name" value="B-lactam Antibiotic, Isopenicillin N Synthase, Chain"/>
    <property type="match status" value="1"/>
</dbReference>
<evidence type="ECO:0000256" key="3">
    <source>
        <dbReference type="ARBA" id="ARBA00023002"/>
    </source>
</evidence>
<dbReference type="GO" id="GO:0046872">
    <property type="term" value="F:metal ion binding"/>
    <property type="evidence" value="ECO:0007669"/>
    <property type="project" value="UniProtKB-KW"/>
</dbReference>
<organism evidence="7 8">
    <name type="scientific">Suillus placidus</name>
    <dbReference type="NCBI Taxonomy" id="48579"/>
    <lineage>
        <taxon>Eukaryota</taxon>
        <taxon>Fungi</taxon>
        <taxon>Dikarya</taxon>
        <taxon>Basidiomycota</taxon>
        <taxon>Agaricomycotina</taxon>
        <taxon>Agaricomycetes</taxon>
        <taxon>Agaricomycetidae</taxon>
        <taxon>Boletales</taxon>
        <taxon>Suillineae</taxon>
        <taxon>Suillaceae</taxon>
        <taxon>Suillus</taxon>
    </lineage>
</organism>
<evidence type="ECO:0008006" key="9">
    <source>
        <dbReference type="Google" id="ProtNLM"/>
    </source>
</evidence>
<keyword evidence="2" id="KW-0479">Metal-binding</keyword>
<evidence type="ECO:0000256" key="2">
    <source>
        <dbReference type="ARBA" id="ARBA00022723"/>
    </source>
</evidence>
<comment type="caution">
    <text evidence="7">The sequence shown here is derived from an EMBL/GenBank/DDBJ whole genome shotgun (WGS) entry which is preliminary data.</text>
</comment>
<dbReference type="PANTHER" id="PTHR10209">
    <property type="entry name" value="OXIDOREDUCTASE, 2OG-FE II OXYGENASE FAMILY PROTEIN"/>
    <property type="match status" value="1"/>
</dbReference>
<dbReference type="InterPro" id="IPR044861">
    <property type="entry name" value="IPNS-like_FE2OG_OXY"/>
</dbReference>
<proteinExistence type="inferred from homology"/>